<gene>
    <name evidence="1" type="ORF">Satyrvirus2_10</name>
</gene>
<reference evidence="1" key="1">
    <citation type="submission" date="2018-10" db="EMBL/GenBank/DDBJ databases">
        <title>Hidden diversity of soil giant viruses.</title>
        <authorList>
            <person name="Schulz F."/>
            <person name="Alteio L."/>
            <person name="Goudeau D."/>
            <person name="Ryan E.M."/>
            <person name="Malmstrom R.R."/>
            <person name="Blanchard J."/>
            <person name="Woyke T."/>
        </authorList>
    </citation>
    <scope>NUCLEOTIDE SEQUENCE</scope>
    <source>
        <strain evidence="1">SAV1</strain>
    </source>
</reference>
<accession>A0A3G5AHW4</accession>
<protein>
    <submittedName>
        <fullName evidence="1">DUF4241 domain-containing protein</fullName>
    </submittedName>
</protein>
<sequence>MKLKYLVLGTFTQSSNKMIITDPCYPKHLDMKNNKYIRNKIVKNVKKGMWYGSVFVGKMDMLNHELIAIHESVLVTDDNDYIKYRDIDYDWIFCDHISVDSGQAGIYDYSAYHGRDPDFCCVEYADALECGVVSNSGFGDFMYDFYISKKNGKIVGIKIVFI</sequence>
<name>A0A3G5AHW4_9VIRU</name>
<organism evidence="1">
    <name type="scientific">Satyrvirus sp</name>
    <dbReference type="NCBI Taxonomy" id="2487771"/>
    <lineage>
        <taxon>Viruses</taxon>
        <taxon>Varidnaviria</taxon>
        <taxon>Bamfordvirae</taxon>
        <taxon>Nucleocytoviricota</taxon>
        <taxon>Megaviricetes</taxon>
        <taxon>Imitervirales</taxon>
        <taxon>Mimiviridae</taxon>
        <taxon>Megamimivirinae</taxon>
    </lineage>
</organism>
<proteinExistence type="predicted"/>
<dbReference type="EMBL" id="MK072438">
    <property type="protein sequence ID" value="AYV84999.1"/>
    <property type="molecule type" value="Genomic_DNA"/>
</dbReference>
<evidence type="ECO:0000313" key="1">
    <source>
        <dbReference type="EMBL" id="AYV84999.1"/>
    </source>
</evidence>